<sequence length="73" mass="7917">MLVVPLIVLLCVFSQLHARVVVGDANYYYKVLRLANPGASHSIASRTPSLDRNCFFSPVQCMLPASGTVPQAI</sequence>
<gene>
    <name evidence="2" type="primary">Acey_s0849.g2674</name>
    <name evidence="2" type="synonym">Acey-C35B1.7</name>
    <name evidence="2" type="ORF">Y032_0849g2674</name>
</gene>
<name>A0A016WCX7_9BILA</name>
<reference evidence="3" key="1">
    <citation type="journal article" date="2015" name="Nat. Genet.">
        <title>The genome and transcriptome of the zoonotic hookworm Ancylostoma ceylanicum identify infection-specific gene families.</title>
        <authorList>
            <person name="Schwarz E.M."/>
            <person name="Hu Y."/>
            <person name="Antoshechkin I."/>
            <person name="Miller M.M."/>
            <person name="Sternberg P.W."/>
            <person name="Aroian R.V."/>
        </authorList>
    </citation>
    <scope>NUCLEOTIDE SEQUENCE</scope>
    <source>
        <strain evidence="3">HY135</strain>
    </source>
</reference>
<feature type="signal peptide" evidence="1">
    <location>
        <begin position="1"/>
        <end position="18"/>
    </location>
</feature>
<accession>A0A016WCX7</accession>
<keyword evidence="3" id="KW-1185">Reference proteome</keyword>
<comment type="caution">
    <text evidence="2">The sequence shown here is derived from an EMBL/GenBank/DDBJ whole genome shotgun (WGS) entry which is preliminary data.</text>
</comment>
<evidence type="ECO:0000313" key="3">
    <source>
        <dbReference type="Proteomes" id="UP000024635"/>
    </source>
</evidence>
<evidence type="ECO:0000256" key="1">
    <source>
        <dbReference type="SAM" id="SignalP"/>
    </source>
</evidence>
<dbReference type="STRING" id="53326.A0A016WCX7"/>
<protein>
    <recommendedName>
        <fullName evidence="4">Secreted protein</fullName>
    </recommendedName>
</protein>
<keyword evidence="1" id="KW-0732">Signal</keyword>
<evidence type="ECO:0000313" key="2">
    <source>
        <dbReference type="EMBL" id="EYC36868.1"/>
    </source>
</evidence>
<organism evidence="2 3">
    <name type="scientific">Ancylostoma ceylanicum</name>
    <dbReference type="NCBI Taxonomy" id="53326"/>
    <lineage>
        <taxon>Eukaryota</taxon>
        <taxon>Metazoa</taxon>
        <taxon>Ecdysozoa</taxon>
        <taxon>Nematoda</taxon>
        <taxon>Chromadorea</taxon>
        <taxon>Rhabditida</taxon>
        <taxon>Rhabditina</taxon>
        <taxon>Rhabditomorpha</taxon>
        <taxon>Strongyloidea</taxon>
        <taxon>Ancylostomatidae</taxon>
        <taxon>Ancylostomatinae</taxon>
        <taxon>Ancylostoma</taxon>
    </lineage>
</organism>
<dbReference type="EMBL" id="JARK01000449">
    <property type="protein sequence ID" value="EYC36868.1"/>
    <property type="molecule type" value="Genomic_DNA"/>
</dbReference>
<feature type="chain" id="PRO_5001490524" description="Secreted protein" evidence="1">
    <location>
        <begin position="19"/>
        <end position="73"/>
    </location>
</feature>
<evidence type="ECO:0008006" key="4">
    <source>
        <dbReference type="Google" id="ProtNLM"/>
    </source>
</evidence>
<dbReference type="Proteomes" id="UP000024635">
    <property type="component" value="Unassembled WGS sequence"/>
</dbReference>
<dbReference type="OrthoDB" id="5823017at2759"/>
<dbReference type="AlphaFoldDB" id="A0A016WCX7"/>
<proteinExistence type="predicted"/>